<reference evidence="1 2" key="1">
    <citation type="submission" date="2019-10" db="EMBL/GenBank/DDBJ databases">
        <title>Prolixibacter strains distinguished by the presence of nitrate reductase genes were adept at nitrate-dependent anaerobic corrosion of metallic iron and carbon steel.</title>
        <authorList>
            <person name="Iino T."/>
            <person name="Shono N."/>
            <person name="Ito K."/>
            <person name="Nakamura R."/>
            <person name="Sueoka K."/>
            <person name="Harayama S."/>
            <person name="Ohkuma M."/>
        </authorList>
    </citation>
    <scope>NUCLEOTIDE SEQUENCE [LARGE SCALE GENOMIC DNA]</scope>
    <source>
        <strain evidence="1 2">JCM 13498</strain>
    </source>
</reference>
<keyword evidence="2" id="KW-1185">Reference proteome</keyword>
<name>A0A5M4B472_9BACT</name>
<accession>A0A5M4B472</accession>
<evidence type="ECO:0000313" key="1">
    <source>
        <dbReference type="EMBL" id="GET34477.1"/>
    </source>
</evidence>
<dbReference type="EMBL" id="BLAX01000001">
    <property type="protein sequence ID" value="GET34477.1"/>
    <property type="molecule type" value="Genomic_DNA"/>
</dbReference>
<evidence type="ECO:0000313" key="2">
    <source>
        <dbReference type="Proteomes" id="UP000391834"/>
    </source>
</evidence>
<comment type="caution">
    <text evidence="1">The sequence shown here is derived from an EMBL/GenBank/DDBJ whole genome shotgun (WGS) entry which is preliminary data.</text>
</comment>
<dbReference type="AlphaFoldDB" id="A0A5M4B472"/>
<protein>
    <submittedName>
        <fullName evidence="1">Uncharacterized protein</fullName>
    </submittedName>
</protein>
<gene>
    <name evidence="1" type="ORF">PbJCM13498_33400</name>
</gene>
<sequence length="231" mass="27612">MSGTIFDSETFTDGKTDVISGAYGKDPFLIRCRRCQGFYFFGDHINEQKEDFDDLPGLDYEEHYLEKEDYHEALQQINQLSPEREKWLRTLLWWAINDLIRNNAGWGKRRSKILEFVNFILKPLQKVKWLHYSYPEYRKWLSAKNDNMRRLLQLLDPVNDINDACLSVEIHRELAAFSLARQQLKMISPKNCHAFYRTQKRLLRHRDRFVRKINYSPVHNTQQEVVLVTGE</sequence>
<dbReference type="Proteomes" id="UP000391834">
    <property type="component" value="Unassembled WGS sequence"/>
</dbReference>
<organism evidence="1 2">
    <name type="scientific">Prolixibacter bellariivorans</name>
    <dbReference type="NCBI Taxonomy" id="314319"/>
    <lineage>
        <taxon>Bacteria</taxon>
        <taxon>Pseudomonadati</taxon>
        <taxon>Bacteroidota</taxon>
        <taxon>Bacteroidia</taxon>
        <taxon>Marinilabiliales</taxon>
        <taxon>Prolixibacteraceae</taxon>
        <taxon>Prolixibacter</taxon>
    </lineage>
</organism>
<proteinExistence type="predicted"/>